<dbReference type="InterPro" id="IPR048998">
    <property type="entry name" value="STPR"/>
</dbReference>
<proteinExistence type="predicted"/>
<dbReference type="Proteomes" id="UP000886998">
    <property type="component" value="Unassembled WGS sequence"/>
</dbReference>
<evidence type="ECO:0000313" key="4">
    <source>
        <dbReference type="Proteomes" id="UP000886998"/>
    </source>
</evidence>
<feature type="region of interest" description="Disordered" evidence="1">
    <location>
        <begin position="1"/>
        <end position="59"/>
    </location>
</feature>
<dbReference type="EMBL" id="BMAV01007513">
    <property type="protein sequence ID" value="GFY50476.1"/>
    <property type="molecule type" value="Genomic_DNA"/>
</dbReference>
<evidence type="ECO:0000313" key="3">
    <source>
        <dbReference type="EMBL" id="GFY50476.1"/>
    </source>
</evidence>
<evidence type="ECO:0000259" key="2">
    <source>
        <dbReference type="Pfam" id="PF21107"/>
    </source>
</evidence>
<feature type="compositionally biased region" description="Polar residues" evidence="1">
    <location>
        <begin position="1"/>
        <end position="12"/>
    </location>
</feature>
<keyword evidence="4" id="KW-1185">Reference proteome</keyword>
<sequence length="156" mass="18105">MRLQSQVHQNASRAAETPEQRQSSLQEDQVRHRVSRAAETPEQRQSSIDEDQDHHRVARAAETPIQHVVRLFGLRKVKNVAITLKWKSQIRDGFMYNPRYDYESNNLLNCEKGDAACHSSHSTPRVCVLRVRMSSFQEYLSFPQTTPYSSREYSSL</sequence>
<comment type="caution">
    <text evidence="3">The sequence shown here is derived from an EMBL/GenBank/DDBJ whole genome shotgun (WGS) entry which is preliminary data.</text>
</comment>
<organism evidence="3 4">
    <name type="scientific">Trichonephila inaurata madagascariensis</name>
    <dbReference type="NCBI Taxonomy" id="2747483"/>
    <lineage>
        <taxon>Eukaryota</taxon>
        <taxon>Metazoa</taxon>
        <taxon>Ecdysozoa</taxon>
        <taxon>Arthropoda</taxon>
        <taxon>Chelicerata</taxon>
        <taxon>Arachnida</taxon>
        <taxon>Araneae</taxon>
        <taxon>Araneomorphae</taxon>
        <taxon>Entelegynae</taxon>
        <taxon>Araneoidea</taxon>
        <taxon>Nephilidae</taxon>
        <taxon>Trichonephila</taxon>
        <taxon>Trichonephila inaurata</taxon>
    </lineage>
</organism>
<gene>
    <name evidence="3" type="ORF">TNIN_51671</name>
</gene>
<feature type="domain" description="STPR" evidence="2">
    <location>
        <begin position="4"/>
        <end position="67"/>
    </location>
</feature>
<protein>
    <recommendedName>
        <fullName evidence="2">STPR domain-containing protein</fullName>
    </recommendedName>
</protein>
<name>A0A8X7BZ25_9ARAC</name>
<dbReference type="Pfam" id="PF21107">
    <property type="entry name" value="STPRs"/>
    <property type="match status" value="1"/>
</dbReference>
<accession>A0A8X7BZ25</accession>
<dbReference type="AlphaFoldDB" id="A0A8X7BZ25"/>
<evidence type="ECO:0000256" key="1">
    <source>
        <dbReference type="SAM" id="MobiDB-lite"/>
    </source>
</evidence>
<dbReference type="OrthoDB" id="6437743at2759"/>
<reference evidence="3" key="1">
    <citation type="submission" date="2020-08" db="EMBL/GenBank/DDBJ databases">
        <title>Multicomponent nature underlies the extraordinary mechanical properties of spider dragline silk.</title>
        <authorList>
            <person name="Kono N."/>
            <person name="Nakamura H."/>
            <person name="Mori M."/>
            <person name="Yoshida Y."/>
            <person name="Ohtoshi R."/>
            <person name="Malay A.D."/>
            <person name="Moran D.A.P."/>
            <person name="Tomita M."/>
            <person name="Numata K."/>
            <person name="Arakawa K."/>
        </authorList>
    </citation>
    <scope>NUCLEOTIDE SEQUENCE</scope>
</reference>